<evidence type="ECO:0000313" key="2">
    <source>
        <dbReference type="EMBL" id="QDT07219.1"/>
    </source>
</evidence>
<dbReference type="Proteomes" id="UP000318538">
    <property type="component" value="Chromosome"/>
</dbReference>
<organism evidence="2 3">
    <name type="scientific">Rubripirellula lacrimiformis</name>
    <dbReference type="NCBI Taxonomy" id="1930273"/>
    <lineage>
        <taxon>Bacteria</taxon>
        <taxon>Pseudomonadati</taxon>
        <taxon>Planctomycetota</taxon>
        <taxon>Planctomycetia</taxon>
        <taxon>Pirellulales</taxon>
        <taxon>Pirellulaceae</taxon>
        <taxon>Rubripirellula</taxon>
    </lineage>
</organism>
<name>A0A517NJB2_9BACT</name>
<dbReference type="InterPro" id="IPR015943">
    <property type="entry name" value="WD40/YVTN_repeat-like_dom_sf"/>
</dbReference>
<dbReference type="RefSeq" id="WP_145174871.1">
    <property type="nucleotide sequence ID" value="NZ_CP036525.1"/>
</dbReference>
<dbReference type="Gene3D" id="2.130.10.10">
    <property type="entry name" value="YVTN repeat-like/Quinoprotein amine dehydrogenase"/>
    <property type="match status" value="2"/>
</dbReference>
<dbReference type="InterPro" id="IPR002372">
    <property type="entry name" value="PQQ_rpt_dom"/>
</dbReference>
<evidence type="ECO:0000313" key="3">
    <source>
        <dbReference type="Proteomes" id="UP000318538"/>
    </source>
</evidence>
<dbReference type="KEGG" id="rlc:K227x_56440"/>
<sequence length="461" mass="50924">MTLPPPYRILSFIGLWFGFATVSIAQPHQPTQDWPRFLGPNFDGNAVATPKDIDWTSPPTFQWSIEVGPGYGLGSVAGGRYYHFDGAETPRRQDQLERLTAFDLETGAKIWSVTDPLQYRDLLGYEEGSRSTPTVAGDQIFTFGVAGRLNCRNREDGKRIWSVDTNERYGVVQNFFGVGSSPLILDDVVIVMVGGSPAADQDVAPMRLNRVSPNGSALVALDRRDGTEVWRCGDDLASYSSPRTISLGGKTFVLALARNGLLLIDPVAGKVQWRMDYRAEIVESVNAMVPIVHDDQIFISECYQVGSVLIQATSDSYQTIWSDPVPNRRLQSMRSHWATPVLVDGFLYGCSGRNGPDSDLRCIDWATGEVKWKDARRIRSSITRSGDHLIVLEERGDAQVIGATPTGLEVIADWPLSQPDGDRPALRYPCWAAPIAVGDRVILRGDDQVICLRLARTAQPR</sequence>
<proteinExistence type="predicted"/>
<reference evidence="2 3" key="1">
    <citation type="submission" date="2019-02" db="EMBL/GenBank/DDBJ databases">
        <title>Deep-cultivation of Planctomycetes and their phenomic and genomic characterization uncovers novel biology.</title>
        <authorList>
            <person name="Wiegand S."/>
            <person name="Jogler M."/>
            <person name="Boedeker C."/>
            <person name="Pinto D."/>
            <person name="Vollmers J."/>
            <person name="Rivas-Marin E."/>
            <person name="Kohn T."/>
            <person name="Peeters S.H."/>
            <person name="Heuer A."/>
            <person name="Rast P."/>
            <person name="Oberbeckmann S."/>
            <person name="Bunk B."/>
            <person name="Jeske O."/>
            <person name="Meyerdierks A."/>
            <person name="Storesund J.E."/>
            <person name="Kallscheuer N."/>
            <person name="Luecker S."/>
            <person name="Lage O.M."/>
            <person name="Pohl T."/>
            <person name="Merkel B.J."/>
            <person name="Hornburger P."/>
            <person name="Mueller R.-W."/>
            <person name="Bruemmer F."/>
            <person name="Labrenz M."/>
            <person name="Spormann A.M."/>
            <person name="Op den Camp H."/>
            <person name="Overmann J."/>
            <person name="Amann R."/>
            <person name="Jetten M.S.M."/>
            <person name="Mascher T."/>
            <person name="Medema M.H."/>
            <person name="Devos D.P."/>
            <person name="Kaster A.-K."/>
            <person name="Ovreas L."/>
            <person name="Rohde M."/>
            <person name="Galperin M.Y."/>
            <person name="Jogler C."/>
        </authorList>
    </citation>
    <scope>NUCLEOTIDE SEQUENCE [LARGE SCALE GENOMIC DNA]</scope>
    <source>
        <strain evidence="2 3">K22_7</strain>
    </source>
</reference>
<accession>A0A517NJB2</accession>
<protein>
    <submittedName>
        <fullName evidence="2">Outer membrane biogenesis protein BamB</fullName>
    </submittedName>
</protein>
<feature type="domain" description="Pyrrolo-quinoline quinone repeat" evidence="1">
    <location>
        <begin position="97"/>
        <end position="373"/>
    </location>
</feature>
<dbReference type="Pfam" id="PF13360">
    <property type="entry name" value="PQQ_2"/>
    <property type="match status" value="1"/>
</dbReference>
<dbReference type="InterPro" id="IPR011047">
    <property type="entry name" value="Quinoprotein_ADH-like_sf"/>
</dbReference>
<keyword evidence="3" id="KW-1185">Reference proteome</keyword>
<gene>
    <name evidence="2" type="ORF">K227x_56440</name>
</gene>
<dbReference type="AlphaFoldDB" id="A0A517NJB2"/>
<dbReference type="PANTHER" id="PTHR34512:SF30">
    <property type="entry name" value="OUTER MEMBRANE PROTEIN ASSEMBLY FACTOR BAMB"/>
    <property type="match status" value="1"/>
</dbReference>
<dbReference type="OrthoDB" id="9815737at2"/>
<dbReference type="PANTHER" id="PTHR34512">
    <property type="entry name" value="CELL SURFACE PROTEIN"/>
    <property type="match status" value="1"/>
</dbReference>
<dbReference type="EMBL" id="CP036525">
    <property type="protein sequence ID" value="QDT07219.1"/>
    <property type="molecule type" value="Genomic_DNA"/>
</dbReference>
<dbReference type="SUPFAM" id="SSF50998">
    <property type="entry name" value="Quinoprotein alcohol dehydrogenase-like"/>
    <property type="match status" value="2"/>
</dbReference>
<evidence type="ECO:0000259" key="1">
    <source>
        <dbReference type="Pfam" id="PF13360"/>
    </source>
</evidence>